<dbReference type="Gene3D" id="1.10.1200.10">
    <property type="entry name" value="ACP-like"/>
    <property type="match status" value="1"/>
</dbReference>
<evidence type="ECO:0000256" key="2">
    <source>
        <dbReference type="ARBA" id="ARBA00022553"/>
    </source>
</evidence>
<dbReference type="InterPro" id="IPR000873">
    <property type="entry name" value="AMP-dep_synth/lig_dom"/>
</dbReference>
<dbReference type="Pfam" id="PF00501">
    <property type="entry name" value="AMP-binding"/>
    <property type="match status" value="1"/>
</dbReference>
<dbReference type="SUPFAM" id="SSF56801">
    <property type="entry name" value="Acetyl-CoA synthetase-like"/>
    <property type="match status" value="1"/>
</dbReference>
<reference evidence="4" key="1">
    <citation type="submission" date="2020-12" db="EMBL/GenBank/DDBJ databases">
        <title>Metabolic potential, ecology and presence of endohyphal bacteria is reflected in genomic diversity of Mucoromycotina.</title>
        <authorList>
            <person name="Muszewska A."/>
            <person name="Okrasinska A."/>
            <person name="Steczkiewicz K."/>
            <person name="Drgas O."/>
            <person name="Orlowska M."/>
            <person name="Perlinska-Lenart U."/>
            <person name="Aleksandrzak-Piekarczyk T."/>
            <person name="Szatraj K."/>
            <person name="Zielenkiewicz U."/>
            <person name="Pilsyk S."/>
            <person name="Malc E."/>
            <person name="Mieczkowski P."/>
            <person name="Kruszewska J.S."/>
            <person name="Biernat P."/>
            <person name="Pawlowska J."/>
        </authorList>
    </citation>
    <scope>NUCLEOTIDE SEQUENCE</scope>
    <source>
        <strain evidence="4">CBS 226.32</strain>
    </source>
</reference>
<comment type="caution">
    <text evidence="4">The sequence shown here is derived from an EMBL/GenBank/DDBJ whole genome shotgun (WGS) entry which is preliminary data.</text>
</comment>
<dbReference type="InterPro" id="IPR006162">
    <property type="entry name" value="Ppantetheine_attach_site"/>
</dbReference>
<dbReference type="InterPro" id="IPR036736">
    <property type="entry name" value="ACP-like_sf"/>
</dbReference>
<dbReference type="PANTHER" id="PTHR43439:SF2">
    <property type="entry name" value="ENZYME, PUTATIVE (JCVI)-RELATED"/>
    <property type="match status" value="1"/>
</dbReference>
<dbReference type="Pfam" id="PF00550">
    <property type="entry name" value="PP-binding"/>
    <property type="match status" value="1"/>
</dbReference>
<evidence type="ECO:0000313" key="4">
    <source>
        <dbReference type="EMBL" id="KAG2207133.1"/>
    </source>
</evidence>
<dbReference type="PANTHER" id="PTHR43439">
    <property type="entry name" value="PHENYLACETATE-COENZYME A LIGASE"/>
    <property type="match status" value="1"/>
</dbReference>
<name>A0A8H7RCC8_9FUNG</name>
<evidence type="ECO:0000313" key="5">
    <source>
        <dbReference type="Proteomes" id="UP000650833"/>
    </source>
</evidence>
<dbReference type="InterPro" id="IPR042099">
    <property type="entry name" value="ANL_N_sf"/>
</dbReference>
<organism evidence="4 5">
    <name type="scientific">Mucor plumbeus</name>
    <dbReference type="NCBI Taxonomy" id="97098"/>
    <lineage>
        <taxon>Eukaryota</taxon>
        <taxon>Fungi</taxon>
        <taxon>Fungi incertae sedis</taxon>
        <taxon>Mucoromycota</taxon>
        <taxon>Mucoromycotina</taxon>
        <taxon>Mucoromycetes</taxon>
        <taxon>Mucorales</taxon>
        <taxon>Mucorineae</taxon>
        <taxon>Mucoraceae</taxon>
        <taxon>Mucor</taxon>
    </lineage>
</organism>
<sequence>MSTLNAPATVNFALGQSVPQHFKAFTNYMNQQTKLHANKVFARYYSNGVFKTLTYADVDRLAINLACKWSKDAQGTEVISLISDHSINYMIVMLAVMKLRITLLAISPRNSKAAAANLLEKTQSKLLIANVKYESIAKAAVAQVPGVKLIVISPLDIEALAKEPLNPNHQQILNYDFSKEDILKSALIIHSSGSTAFPKPIYLSNRYLFNVMSCFEILVNSNDKLESLTDKDVSLPSVPLFHIFGFFVHFSVTAFGGSVVFLEKLPPSQIEITKALVDNNVTIMAAPPLILEQMISYLEDTQDLTAVQNLKYVIFGGAPLKHESGEWFHSHGINVRDMYGTTEIGAIMTSNLDRSSKNWGSLRLFSRDSQGLPYGTFEVNDQSEPNIKHLYIHADSPTLANHVANRADGGYDTQDLFIENPNFPGYYTYLGRRDDTLIMENGEKTNPVPMEATIRRSPMIHQVAVIGQNRQCTAALVQLNRDFAERFSPEEIIATVHSAVKEANLECPEHSKILAQMVKILPFNKTLPSTDKGTVMRKKAESTYQDIIEKLYKDFLEGPTSHTKTNAGDDTSAWTTEQTEDFLITCTAEILDIPQSTFKDRTQSVFDFGLNSLSAIQLRNRLAEYFDDISQNFLFQHPSIVSMREALMSGQEEDASEQIEKRYHQTQKLAEDYIKKAKVDFSRARNHYNEKKGKVILLTGVTGSLGSFMLCDLLQDPTVSKVYCCIRGKDNQLQDRLVEALESRSLDTSLLNTDRVEVLPMRFSEPFLGFTEERYYQLKEEITIVQHCAWLLNFNMPVDHFDRECIQPFYNLLKFAYKEVNPMHVHFISSISASAAAGAEIFEEPLPLDSHVSMPMGYAHSKFVVEILFNYLTTEKSFPCYIERLGQVCGDSVNGVWNVSEQYPLMFVGGGSIMHKMPNLDTVIDWITVDYAAASIADIMLRTAYLPANTEQSIYHIVNPQLVMWSDILTAMKKSGMNFDIIEPAKWVEDLAKDDTNPAFRLMSFYEGNFKESFKMPVWKTEKTSALTPIISKSPVLDADLFSKFLARWQSVGFYNPAI</sequence>
<dbReference type="OrthoDB" id="429813at2759"/>
<dbReference type="SMART" id="SM00823">
    <property type="entry name" value="PKS_PP"/>
    <property type="match status" value="1"/>
</dbReference>
<dbReference type="InterPro" id="IPR009081">
    <property type="entry name" value="PP-bd_ACP"/>
</dbReference>
<dbReference type="InterPro" id="IPR036291">
    <property type="entry name" value="NAD(P)-bd_dom_sf"/>
</dbReference>
<keyword evidence="1" id="KW-0596">Phosphopantetheine</keyword>
<dbReference type="SUPFAM" id="SSF51735">
    <property type="entry name" value="NAD(P)-binding Rossmann-fold domains"/>
    <property type="match status" value="1"/>
</dbReference>
<proteinExistence type="predicted"/>
<accession>A0A8H7RCC8</accession>
<evidence type="ECO:0000259" key="3">
    <source>
        <dbReference type="PROSITE" id="PS50075"/>
    </source>
</evidence>
<dbReference type="InterPro" id="IPR051414">
    <property type="entry name" value="Adenylate-forming_Reductase"/>
</dbReference>
<gene>
    <name evidence="4" type="ORF">INT46_003536</name>
</gene>
<dbReference type="Proteomes" id="UP000650833">
    <property type="component" value="Unassembled WGS sequence"/>
</dbReference>
<dbReference type="Pfam" id="PF07993">
    <property type="entry name" value="NAD_binding_4"/>
    <property type="match status" value="1"/>
</dbReference>
<dbReference type="Gene3D" id="3.40.50.720">
    <property type="entry name" value="NAD(P)-binding Rossmann-like Domain"/>
    <property type="match status" value="1"/>
</dbReference>
<dbReference type="InterPro" id="IPR013120">
    <property type="entry name" value="FAR_NAD-bd"/>
</dbReference>
<dbReference type="InterPro" id="IPR020806">
    <property type="entry name" value="PKS_PP-bd"/>
</dbReference>
<protein>
    <recommendedName>
        <fullName evidence="3">Carrier domain-containing protein</fullName>
    </recommendedName>
</protein>
<dbReference type="EMBL" id="JAEPRC010000134">
    <property type="protein sequence ID" value="KAG2207133.1"/>
    <property type="molecule type" value="Genomic_DNA"/>
</dbReference>
<evidence type="ECO:0000256" key="1">
    <source>
        <dbReference type="ARBA" id="ARBA00022450"/>
    </source>
</evidence>
<keyword evidence="5" id="KW-1185">Reference proteome</keyword>
<dbReference type="SUPFAM" id="SSF47336">
    <property type="entry name" value="ACP-like"/>
    <property type="match status" value="1"/>
</dbReference>
<dbReference type="Pfam" id="PF23562">
    <property type="entry name" value="AMP-binding_C_3"/>
    <property type="match status" value="1"/>
</dbReference>
<dbReference type="PROSITE" id="PS00012">
    <property type="entry name" value="PHOSPHOPANTETHEINE"/>
    <property type="match status" value="1"/>
</dbReference>
<keyword evidence="2" id="KW-0597">Phosphoprotein</keyword>
<dbReference type="PROSITE" id="PS50075">
    <property type="entry name" value="CARRIER"/>
    <property type="match status" value="1"/>
</dbReference>
<dbReference type="Gene3D" id="3.40.50.12780">
    <property type="entry name" value="N-terminal domain of ligase-like"/>
    <property type="match status" value="1"/>
</dbReference>
<feature type="domain" description="Carrier" evidence="3">
    <location>
        <begin position="577"/>
        <end position="651"/>
    </location>
</feature>
<dbReference type="GO" id="GO:0031177">
    <property type="term" value="F:phosphopantetheine binding"/>
    <property type="evidence" value="ECO:0007669"/>
    <property type="project" value="InterPro"/>
</dbReference>
<dbReference type="AlphaFoldDB" id="A0A8H7RCC8"/>